<name>A0ABD0KPA8_9CAEN</name>
<sequence length="109" mass="12454">MTKIHRNVLSLSPPLSHDKGEFMRDPFAQFPVPFSSARLPRRLAEVNRNSERDRASIHNLLVMQRLLFVSSFYDTDAVGSLRVGNDSSLFGHRWRISAGRSDFVRIAAR</sequence>
<accession>A0ABD0KPA8</accession>
<dbReference type="EMBL" id="JACVVK020000144">
    <property type="protein sequence ID" value="KAK7488977.1"/>
    <property type="molecule type" value="Genomic_DNA"/>
</dbReference>
<comment type="caution">
    <text evidence="1">The sequence shown here is derived from an EMBL/GenBank/DDBJ whole genome shotgun (WGS) entry which is preliminary data.</text>
</comment>
<gene>
    <name evidence="1" type="ORF">BaRGS_00019781</name>
</gene>
<dbReference type="AlphaFoldDB" id="A0ABD0KPA8"/>
<evidence type="ECO:0000313" key="2">
    <source>
        <dbReference type="Proteomes" id="UP001519460"/>
    </source>
</evidence>
<keyword evidence="2" id="KW-1185">Reference proteome</keyword>
<organism evidence="1 2">
    <name type="scientific">Batillaria attramentaria</name>
    <dbReference type="NCBI Taxonomy" id="370345"/>
    <lineage>
        <taxon>Eukaryota</taxon>
        <taxon>Metazoa</taxon>
        <taxon>Spiralia</taxon>
        <taxon>Lophotrochozoa</taxon>
        <taxon>Mollusca</taxon>
        <taxon>Gastropoda</taxon>
        <taxon>Caenogastropoda</taxon>
        <taxon>Sorbeoconcha</taxon>
        <taxon>Cerithioidea</taxon>
        <taxon>Batillariidae</taxon>
        <taxon>Batillaria</taxon>
    </lineage>
</organism>
<protein>
    <submittedName>
        <fullName evidence="1">Uncharacterized protein</fullName>
    </submittedName>
</protein>
<dbReference type="Proteomes" id="UP001519460">
    <property type="component" value="Unassembled WGS sequence"/>
</dbReference>
<proteinExistence type="predicted"/>
<evidence type="ECO:0000313" key="1">
    <source>
        <dbReference type="EMBL" id="KAK7488977.1"/>
    </source>
</evidence>
<reference evidence="1 2" key="1">
    <citation type="journal article" date="2023" name="Sci. Data">
        <title>Genome assembly of the Korean intertidal mud-creeper Batillaria attramentaria.</title>
        <authorList>
            <person name="Patra A.K."/>
            <person name="Ho P.T."/>
            <person name="Jun S."/>
            <person name="Lee S.J."/>
            <person name="Kim Y."/>
            <person name="Won Y.J."/>
        </authorList>
    </citation>
    <scope>NUCLEOTIDE SEQUENCE [LARGE SCALE GENOMIC DNA]</scope>
    <source>
        <strain evidence="1">Wonlab-2016</strain>
    </source>
</reference>